<dbReference type="AlphaFoldDB" id="U6JW67"/>
<reference evidence="2" key="2">
    <citation type="submission" date="2013-10" db="EMBL/GenBank/DDBJ databases">
        <authorList>
            <person name="Aslett M."/>
        </authorList>
    </citation>
    <scope>NUCLEOTIDE SEQUENCE [LARGE SCALE GENOMIC DNA]</scope>
    <source>
        <strain evidence="2">Houghton</strain>
    </source>
</reference>
<dbReference type="InterPro" id="IPR028565">
    <property type="entry name" value="MHD"/>
</dbReference>
<dbReference type="Proteomes" id="UP000030744">
    <property type="component" value="Unassembled WGS sequence"/>
</dbReference>
<dbReference type="InterPro" id="IPR050431">
    <property type="entry name" value="Adaptor_comp_med_subunit"/>
</dbReference>
<dbReference type="RefSeq" id="XP_013350871.1">
    <property type="nucleotide sequence ID" value="XM_013495417.1"/>
</dbReference>
<proteinExistence type="predicted"/>
<sequence length="255" mass="26906">MPSTASRRPVAVAAAGCSSSSSSSSSIGGGTTAATTAAAAAAAARRRNEIFVDVIERVSAVLTPAGQLMRAAVDGTIQMKSYLDPPPLLKLALTDQISINDLSLFESEGLLLFKPPAGEFSLLNYSLPYLLSVPFRLFPAVEELAHGKAEVTLRLRADLPEQCSAANLCVSVSIPKSTTSASLEVSPPILSQGGEFIPSEHRVQWLMKKMQGGSEVVFRARLAFNPSLPLPTRAEFGPATLGFEVPMYNVSSLQG</sequence>
<organism evidence="2 3">
    <name type="scientific">Eimeria mitis</name>
    <dbReference type="NCBI Taxonomy" id="44415"/>
    <lineage>
        <taxon>Eukaryota</taxon>
        <taxon>Sar</taxon>
        <taxon>Alveolata</taxon>
        <taxon>Apicomplexa</taxon>
        <taxon>Conoidasida</taxon>
        <taxon>Coccidia</taxon>
        <taxon>Eucoccidiorida</taxon>
        <taxon>Eimeriorina</taxon>
        <taxon>Eimeriidae</taxon>
        <taxon>Eimeria</taxon>
    </lineage>
</organism>
<evidence type="ECO:0000313" key="2">
    <source>
        <dbReference type="EMBL" id="CDJ28297.1"/>
    </source>
</evidence>
<evidence type="ECO:0000313" key="3">
    <source>
        <dbReference type="Proteomes" id="UP000030744"/>
    </source>
</evidence>
<dbReference type="SUPFAM" id="SSF49447">
    <property type="entry name" value="Second domain of Mu2 adaptin subunit (ap50) of ap2 adaptor"/>
    <property type="match status" value="1"/>
</dbReference>
<reference evidence="2" key="1">
    <citation type="submission" date="2013-10" db="EMBL/GenBank/DDBJ databases">
        <title>Genomic analysis of the causative agents of coccidiosis in chickens.</title>
        <authorList>
            <person name="Reid A.J."/>
            <person name="Blake D."/>
            <person name="Billington K."/>
            <person name="Browne H."/>
            <person name="Dunn M."/>
            <person name="Hung S."/>
            <person name="Kawahara F."/>
            <person name="Miranda-Saavedra D."/>
            <person name="Mourier T."/>
            <person name="Nagra H."/>
            <person name="Otto T.D."/>
            <person name="Rawlings N."/>
            <person name="Sanchez A."/>
            <person name="Sanders M."/>
            <person name="Subramaniam C."/>
            <person name="Tay Y."/>
            <person name="Dear P."/>
            <person name="Doerig C."/>
            <person name="Gruber A."/>
            <person name="Parkinson J."/>
            <person name="Shirley M."/>
            <person name="Wan K.L."/>
            <person name="Berriman M."/>
            <person name="Tomley F."/>
            <person name="Pain A."/>
        </authorList>
    </citation>
    <scope>NUCLEOTIDE SEQUENCE [LARGE SCALE GENOMIC DNA]</scope>
    <source>
        <strain evidence="2">Houghton</strain>
    </source>
</reference>
<accession>U6JW67</accession>
<protein>
    <recommendedName>
        <fullName evidence="1">MHD domain-containing protein</fullName>
    </recommendedName>
</protein>
<dbReference type="OrthoDB" id="10259133at2759"/>
<feature type="domain" description="MHD" evidence="1">
    <location>
        <begin position="47"/>
        <end position="255"/>
    </location>
</feature>
<gene>
    <name evidence="2" type="ORF">EMH_0039590</name>
</gene>
<evidence type="ECO:0000259" key="1">
    <source>
        <dbReference type="PROSITE" id="PS51072"/>
    </source>
</evidence>
<dbReference type="EMBL" id="HG681212">
    <property type="protein sequence ID" value="CDJ28297.1"/>
    <property type="molecule type" value="Genomic_DNA"/>
</dbReference>
<dbReference type="Pfam" id="PF00928">
    <property type="entry name" value="Adap_comp_sub"/>
    <property type="match status" value="1"/>
</dbReference>
<keyword evidence="3" id="KW-1185">Reference proteome</keyword>
<dbReference type="VEuPathDB" id="ToxoDB:EMH_0039590"/>
<dbReference type="PANTHER" id="PTHR10529">
    <property type="entry name" value="AP COMPLEX SUBUNIT MU"/>
    <property type="match status" value="1"/>
</dbReference>
<dbReference type="GeneID" id="25378712"/>
<name>U6JW67_9EIME</name>
<dbReference type="InterPro" id="IPR036168">
    <property type="entry name" value="AP2_Mu_C_sf"/>
</dbReference>
<dbReference type="PROSITE" id="PS51072">
    <property type="entry name" value="MHD"/>
    <property type="match status" value="1"/>
</dbReference>
<dbReference type="Gene3D" id="2.60.40.1170">
    <property type="entry name" value="Mu homology domain, subdomain B"/>
    <property type="match status" value="2"/>
</dbReference>